<sequence>MDIIEKLGWLETIVRCPACNGQLTTSLATRVAGRLFSCVLHCANCRTDCGQVANFKYFFNGFPPGYEFKRALGVLSGRECIKVHSLGVEDAFQLTGNWQHDAEAKTVGAIGPNACIATLDVPPDAIGVGLQFVKHPWSGEAEIRLDDRLLATLDLHEEAGSMRLWYPVNTGSGGGRLEIRYTGKRNPKALADQVWLGSPDVVLATSGAPSVAMMPQNRGNPYPAEFGSLMARVRSDEWVLDCGSGDRAYPSPNVVNFEYSHFAAPDVSGDGHALPFADDAFDLVLSQAVVEHLYDPYAAVAEIHRCMSPGGTVFCESAFMQPLHAVPFHFFNTTPWGLERLFSAFDIQRIESVGDLGDTLAWIYAISGLREKGFGEQVDEIISSVRKLDVHIDPSALRMFSSFVTLLAKKKRRIADA</sequence>
<organism evidence="2 3">
    <name type="scientific">Solilutibacter oculi</name>
    <dbReference type="NCBI Taxonomy" id="2698682"/>
    <lineage>
        <taxon>Bacteria</taxon>
        <taxon>Pseudomonadati</taxon>
        <taxon>Pseudomonadota</taxon>
        <taxon>Gammaproteobacteria</taxon>
        <taxon>Lysobacterales</taxon>
        <taxon>Lysobacteraceae</taxon>
        <taxon>Solilutibacter</taxon>
    </lineage>
</organism>
<evidence type="ECO:0000313" key="3">
    <source>
        <dbReference type="Proteomes" id="UP000251842"/>
    </source>
</evidence>
<dbReference type="Pfam" id="PF08241">
    <property type="entry name" value="Methyltransf_11"/>
    <property type="match status" value="1"/>
</dbReference>
<dbReference type="InterPro" id="IPR029063">
    <property type="entry name" value="SAM-dependent_MTases_sf"/>
</dbReference>
<keyword evidence="3" id="KW-1185">Reference proteome</keyword>
<proteinExistence type="predicted"/>
<gene>
    <name evidence="2" type="ORF">DCD74_08455</name>
</gene>
<dbReference type="SUPFAM" id="SSF53335">
    <property type="entry name" value="S-adenosyl-L-methionine-dependent methyltransferases"/>
    <property type="match status" value="1"/>
</dbReference>
<dbReference type="OrthoDB" id="323463at2"/>
<dbReference type="Gene3D" id="3.40.50.150">
    <property type="entry name" value="Vaccinia Virus protein VP39"/>
    <property type="match status" value="1"/>
</dbReference>
<feature type="domain" description="Methyltransferase type 11" evidence="1">
    <location>
        <begin position="263"/>
        <end position="315"/>
    </location>
</feature>
<dbReference type="EMBL" id="CP029556">
    <property type="protein sequence ID" value="AXA84715.1"/>
    <property type="molecule type" value="Genomic_DNA"/>
</dbReference>
<dbReference type="KEGG" id="lue:DCD74_08455"/>
<accession>A0A344J6Q5</accession>
<name>A0A344J6Q5_9GAMM</name>
<dbReference type="AlphaFoldDB" id="A0A344J6Q5"/>
<protein>
    <recommendedName>
        <fullName evidence="1">Methyltransferase type 11 domain-containing protein</fullName>
    </recommendedName>
</protein>
<evidence type="ECO:0000313" key="2">
    <source>
        <dbReference type="EMBL" id="AXA84715.1"/>
    </source>
</evidence>
<dbReference type="GO" id="GO:0008757">
    <property type="term" value="F:S-adenosylmethionine-dependent methyltransferase activity"/>
    <property type="evidence" value="ECO:0007669"/>
    <property type="project" value="InterPro"/>
</dbReference>
<dbReference type="RefSeq" id="WP_112926928.1">
    <property type="nucleotide sequence ID" value="NZ_CP029556.1"/>
</dbReference>
<dbReference type="Proteomes" id="UP000251842">
    <property type="component" value="Chromosome"/>
</dbReference>
<evidence type="ECO:0000259" key="1">
    <source>
        <dbReference type="Pfam" id="PF08241"/>
    </source>
</evidence>
<dbReference type="InterPro" id="IPR013216">
    <property type="entry name" value="Methyltransf_11"/>
</dbReference>
<reference evidence="3" key="1">
    <citation type="submission" date="2018-05" db="EMBL/GenBank/DDBJ databases">
        <title>Luteimonas pekinense sp. nov., isolated from human Meibomian gland secretions, Beijing, China.</title>
        <authorList>
            <person name="Wen T."/>
            <person name="Bai H."/>
            <person name="Lv H."/>
        </authorList>
    </citation>
    <scope>NUCLEOTIDE SEQUENCE [LARGE SCALE GENOMIC DNA]</scope>
    <source>
        <strain evidence="3">83-4</strain>
    </source>
</reference>